<name>A0ABN5J6R3_FUSMR</name>
<protein>
    <submittedName>
        <fullName evidence="1">Uncharacterized protein</fullName>
    </submittedName>
</protein>
<accession>A0ABN5J6R3</accession>
<dbReference type="RefSeq" id="WP_005883002.1">
    <property type="nucleotide sequence ID" value="NZ_CP028102.1"/>
</dbReference>
<sequence length="513" mass="62495">MLQINDMPNWLKPSGNFGIGFQSIFLLTNKVRIESRSFYTPEVIDVDLIKPSAEKQESGNIYFRKVKLNYKQEIGTKLSFEYKTLKNDREYLEYKRIDFDPLQENNLDFKIYKIIEEIEDINKYSFIQIKVKQENKNIELASKIIKYDNEVIKYNDKYLVYIPELEKEREGLEVEFLYKNQNIASIFSSRIKYLWAIINIIGYRAKEVLNLDRNYLKSEFIITNFENILQYVYEKIEKNYLRRFAKLNKVEKEKICKFYFYYEKEIKKIYAQKLIIVSKYKNTLREYFYTIPLIKDFTIEKLKDEAIICINEIDDIFEAKFQGNDVEKDLLELIIRELLKINKYQICLKDNINENKEKEGESEKGKDLILTKIKSKYNIIDEKTYIKELIDYEEKIRRVYVYCNEKNFKLRQKEITHYKNSEFILGWWSSVRFIHSILEEKRNVLFPFYFVNEKTVRWNEKIRENYIKFCYKNRVDRNLTQKEFTIILDRYVEYLEKELKEIGINVEKNNIRD</sequence>
<keyword evidence="2" id="KW-1185">Reference proteome</keyword>
<dbReference type="Proteomes" id="UP000240258">
    <property type="component" value="Chromosome"/>
</dbReference>
<dbReference type="InterPro" id="IPR036890">
    <property type="entry name" value="HATPase_C_sf"/>
</dbReference>
<reference evidence="2" key="1">
    <citation type="journal article" date="2018" name="MSphere">
        <title>Fusobacterium Genomics Using MinION and Illumina Sequencing Enables Genome Completion and Correction.</title>
        <authorList>
            <person name="Todd S.M."/>
            <person name="Settlage R.E."/>
            <person name="Lahmers K.K."/>
            <person name="Slade D.J."/>
        </authorList>
    </citation>
    <scope>NUCLEOTIDE SEQUENCE [LARGE SCALE GENOMIC DNA]</scope>
    <source>
        <strain evidence="2">ATCC 9817</strain>
    </source>
</reference>
<gene>
    <name evidence="1" type="ORF">C4N19_01075</name>
</gene>
<evidence type="ECO:0000313" key="2">
    <source>
        <dbReference type="Proteomes" id="UP000240258"/>
    </source>
</evidence>
<evidence type="ECO:0000313" key="1">
    <source>
        <dbReference type="EMBL" id="AVQ17795.1"/>
    </source>
</evidence>
<dbReference type="Gene3D" id="3.30.565.10">
    <property type="entry name" value="Histidine kinase-like ATPase, C-terminal domain"/>
    <property type="match status" value="1"/>
</dbReference>
<dbReference type="GeneID" id="62762087"/>
<dbReference type="EMBL" id="CP028102">
    <property type="protein sequence ID" value="AVQ17795.1"/>
    <property type="molecule type" value="Genomic_DNA"/>
</dbReference>
<proteinExistence type="predicted"/>
<organism evidence="1 2">
    <name type="scientific">Fusobacterium mortiferum ATCC 9817</name>
    <dbReference type="NCBI Taxonomy" id="469616"/>
    <lineage>
        <taxon>Bacteria</taxon>
        <taxon>Fusobacteriati</taxon>
        <taxon>Fusobacteriota</taxon>
        <taxon>Fusobacteriia</taxon>
        <taxon>Fusobacteriales</taxon>
        <taxon>Fusobacteriaceae</taxon>
        <taxon>Fusobacterium</taxon>
    </lineage>
</organism>